<proteinExistence type="predicted"/>
<dbReference type="Proteomes" id="UP000789390">
    <property type="component" value="Unassembled WGS sequence"/>
</dbReference>
<dbReference type="Pfam" id="PF09747">
    <property type="entry name" value="CCD97-like_C"/>
    <property type="match status" value="1"/>
</dbReference>
<organism evidence="3 4">
    <name type="scientific">Daphnia galeata</name>
    <dbReference type="NCBI Taxonomy" id="27404"/>
    <lineage>
        <taxon>Eukaryota</taxon>
        <taxon>Metazoa</taxon>
        <taxon>Ecdysozoa</taxon>
        <taxon>Arthropoda</taxon>
        <taxon>Crustacea</taxon>
        <taxon>Branchiopoda</taxon>
        <taxon>Diplostraca</taxon>
        <taxon>Cladocera</taxon>
        <taxon>Anomopoda</taxon>
        <taxon>Daphniidae</taxon>
        <taxon>Daphnia</taxon>
    </lineage>
</organism>
<feature type="domain" description="CCD97-like C-terminal" evidence="2">
    <location>
        <begin position="182"/>
        <end position="290"/>
    </location>
</feature>
<evidence type="ECO:0000313" key="3">
    <source>
        <dbReference type="EMBL" id="CAH0103585.1"/>
    </source>
</evidence>
<dbReference type="PANTHER" id="PTHR31840:SF1">
    <property type="entry name" value="COILED-COIL DOMAIN-CONTAINING PROTEIN 97"/>
    <property type="match status" value="1"/>
</dbReference>
<dbReference type="EMBL" id="CAKKLH010000112">
    <property type="protein sequence ID" value="CAH0103585.1"/>
    <property type="molecule type" value="Genomic_DNA"/>
</dbReference>
<accession>A0A8J2RJA6</accession>
<gene>
    <name evidence="3" type="ORF">DGAL_LOCUS6160</name>
</gene>
<feature type="compositionally biased region" description="Polar residues" evidence="1">
    <location>
        <begin position="7"/>
        <end position="18"/>
    </location>
</feature>
<name>A0A8J2RJA6_9CRUS</name>
<comment type="caution">
    <text evidence="3">The sequence shown here is derived from an EMBL/GenBank/DDBJ whole genome shotgun (WGS) entry which is preliminary data.</text>
</comment>
<evidence type="ECO:0000313" key="4">
    <source>
        <dbReference type="Proteomes" id="UP000789390"/>
    </source>
</evidence>
<evidence type="ECO:0000259" key="2">
    <source>
        <dbReference type="Pfam" id="PF09747"/>
    </source>
</evidence>
<keyword evidence="4" id="KW-1185">Reference proteome</keyword>
<feature type="region of interest" description="Disordered" evidence="1">
    <location>
        <begin position="1"/>
        <end position="43"/>
    </location>
</feature>
<evidence type="ECO:0000256" key="1">
    <source>
        <dbReference type="SAM" id="MobiDB-lite"/>
    </source>
</evidence>
<feature type="compositionally biased region" description="Basic and acidic residues" evidence="1">
    <location>
        <begin position="34"/>
        <end position="43"/>
    </location>
</feature>
<dbReference type="OrthoDB" id="333176at2759"/>
<protein>
    <recommendedName>
        <fullName evidence="2">CCD97-like C-terminal domain-containing protein</fullName>
    </recommendedName>
</protein>
<reference evidence="3" key="1">
    <citation type="submission" date="2021-11" db="EMBL/GenBank/DDBJ databases">
        <authorList>
            <person name="Schell T."/>
        </authorList>
    </citation>
    <scope>NUCLEOTIDE SEQUENCE</scope>
    <source>
        <strain evidence="3">M5</strain>
    </source>
</reference>
<dbReference type="InterPro" id="IPR018613">
    <property type="entry name" value="Ccdc97-like"/>
</dbReference>
<dbReference type="PANTHER" id="PTHR31840">
    <property type="entry name" value="COILED-COIL DOMAIN-CONTAINING PROTEIN 97"/>
    <property type="match status" value="1"/>
</dbReference>
<dbReference type="InterPro" id="IPR040233">
    <property type="entry name" value="CCD97-like_C"/>
</dbReference>
<sequence length="344" mass="40257">MAENHMNMCSTLDNQSEFSDNKFGAPKLSLSSTKKREESTEKDNILTNVHGTTQLSVFSPTKTSTFTATNQTESDNITDNTRESFTLAQEQIIAYVANSQAEDIIFRSQQRDEPALTIVEKEKIASSLLKSNPSNFLVRFGKILEPNHLTYLKNQYKNNHEVNFYLQQFEKLRKPTQAIVKNQRFHAMNALIKEGKYFSMDEMRKRNPILFHELIEKYMSADEKRLLQQEQQKLCNLSTIFMAHIDGDSEISKRRNDQRADQSAWDEALACEEEEEEDEEEDDEADVDQEEKKFFRDEFISSMYRSFLEGRDEEFDYSQIDSLYPNDADVIYERDAEERYFDSD</sequence>
<dbReference type="AlphaFoldDB" id="A0A8J2RJA6"/>